<evidence type="ECO:0000313" key="1">
    <source>
        <dbReference type="EMBL" id="KVP94076.1"/>
    </source>
</evidence>
<comment type="caution">
    <text evidence="1">The sequence shown here is derived from an EMBL/GenBank/DDBJ whole genome shotgun (WGS) entry which is preliminary data.</text>
</comment>
<sequence length="262" mass="29012">MCPRIVSQAPYITETLAWLGKADCVVGVSSFDARKDLPQTGGLLDPDYAAIAALHPDVVLLAEHVMPADAPPLPAVWRDREFEHVRVVRVFGFQSVDQIVSNVYEIASAVGMADAVARRDEIRRRFDEKFAALSEKKRVSGNVAVLTNCTNSPAIIGRDSFINDALNRSGFAVTPVAKTIVESGDETFRQLRRYWDDNHIAAVILLSDRLRPNCVRSVQARPIPLYPVGTDTLYSPSPRLLSDLDIVMRVIDREAEIEAQSK</sequence>
<dbReference type="Proteomes" id="UP000056453">
    <property type="component" value="Unassembled WGS sequence"/>
</dbReference>
<dbReference type="Gene3D" id="3.40.50.1980">
    <property type="entry name" value="Nitrogenase molybdenum iron protein domain"/>
    <property type="match status" value="1"/>
</dbReference>
<reference evidence="1 2" key="1">
    <citation type="submission" date="2015-11" db="EMBL/GenBank/DDBJ databases">
        <title>Expanding the genomic diversity of Burkholderia species for the development of highly accurate diagnostics.</title>
        <authorList>
            <person name="Sahl J."/>
            <person name="Keim P."/>
            <person name="Wagner D."/>
        </authorList>
    </citation>
    <scope>NUCLEOTIDE SEQUENCE [LARGE SCALE GENOMIC DNA]</scope>
    <source>
        <strain evidence="1 2">MSMB1808WGS</strain>
    </source>
</reference>
<proteinExistence type="predicted"/>
<protein>
    <recommendedName>
        <fullName evidence="3">Fe/B12 periplasmic-binding domain-containing protein</fullName>
    </recommendedName>
</protein>
<name>A0AAW3MSY1_9BURK</name>
<keyword evidence="2" id="KW-1185">Reference proteome</keyword>
<organism evidence="1 2">
    <name type="scientific">Burkholderia ubonensis</name>
    <dbReference type="NCBI Taxonomy" id="101571"/>
    <lineage>
        <taxon>Bacteria</taxon>
        <taxon>Pseudomonadati</taxon>
        <taxon>Pseudomonadota</taxon>
        <taxon>Betaproteobacteria</taxon>
        <taxon>Burkholderiales</taxon>
        <taxon>Burkholderiaceae</taxon>
        <taxon>Burkholderia</taxon>
        <taxon>Burkholderia cepacia complex</taxon>
    </lineage>
</organism>
<gene>
    <name evidence="1" type="ORF">WJ96_13040</name>
</gene>
<dbReference type="AlphaFoldDB" id="A0AAW3MSY1"/>
<accession>A0AAW3MSY1</accession>
<dbReference type="SUPFAM" id="SSF53807">
    <property type="entry name" value="Helical backbone' metal receptor"/>
    <property type="match status" value="1"/>
</dbReference>
<evidence type="ECO:0008006" key="3">
    <source>
        <dbReference type="Google" id="ProtNLM"/>
    </source>
</evidence>
<evidence type="ECO:0000313" key="2">
    <source>
        <dbReference type="Proteomes" id="UP000056453"/>
    </source>
</evidence>
<dbReference type="EMBL" id="LPBJ01000074">
    <property type="protein sequence ID" value="KVP94076.1"/>
    <property type="molecule type" value="Genomic_DNA"/>
</dbReference>